<evidence type="ECO:0000256" key="5">
    <source>
        <dbReference type="RuleBase" id="RU003690"/>
    </source>
</evidence>
<comment type="similarity">
    <text evidence="1 5">Belongs to the glycosyl hydrolase 1 family.</text>
</comment>
<evidence type="ECO:0000256" key="3">
    <source>
        <dbReference type="ARBA" id="ARBA00023295"/>
    </source>
</evidence>
<dbReference type="InterPro" id="IPR001360">
    <property type="entry name" value="Glyco_hydro_1"/>
</dbReference>
<reference evidence="6 7" key="1">
    <citation type="submission" date="2014-12" db="EMBL/GenBank/DDBJ databases">
        <title>Draft genome sequences of 29 type strains of Enterococci.</title>
        <authorList>
            <person name="Zhong Z."/>
            <person name="Sun Z."/>
            <person name="Liu W."/>
            <person name="Zhang W."/>
            <person name="Zhang H."/>
        </authorList>
    </citation>
    <scope>NUCLEOTIDE SEQUENCE [LARGE SCALE GENOMIC DNA]</scope>
    <source>
        <strain evidence="6 7">DSM 22802</strain>
    </source>
</reference>
<name>A0A1L8SUA3_9ENTE</name>
<sequence length="469" mass="54664">MRKMKYTFPENFWWGSSASGPQTEGRFDDDGKGENIWDHWYHEEPEKFFDQVGPDKTSRVYQKYQEDIQLMKQIGHNSFRSSIQWSRLIPDGTGEVNPKAVTFYNDYIDELLANDIEPFLNLYHFDMPMALQEIGGWTNRKTVDAYVSYAKTCFKLFGDRVKKWFTHNEPIVPVEGGYLYQFHYPNQISFKEAVAVGYHENMASAKAIKAYHEMNLGGEIGIILNLTPSYPRDEQNSADVKAAEMADVFFNRSFLDPAIKGEFPQALIEVVKELDILPDIQEGDLELIKNNTVDLLGINYYQPRRIKAKETPIDHTHGPMPDDYFDYYDLPGKKINPYRGWEIYEKGIYDILTNTRENYGNIRCFISENGMGVEGEERYINAEGQIDDDYRIEFVTEHLKYVHQAIQEGTNCLGYHMWTCMDNWSWTNAYKNRYGFISVDIKNEGKRTIKKSGHWFKTVADNNGFIIEE</sequence>
<protein>
    <submittedName>
        <fullName evidence="6">Beta-glucosidase</fullName>
    </submittedName>
</protein>
<evidence type="ECO:0000313" key="7">
    <source>
        <dbReference type="Proteomes" id="UP000183700"/>
    </source>
</evidence>
<dbReference type="InterPro" id="IPR018120">
    <property type="entry name" value="Glyco_hydro_1_AS"/>
</dbReference>
<keyword evidence="2" id="KW-0378">Hydrolase</keyword>
<dbReference type="GO" id="GO:0008422">
    <property type="term" value="F:beta-glucosidase activity"/>
    <property type="evidence" value="ECO:0007669"/>
    <property type="project" value="TreeGrafter"/>
</dbReference>
<evidence type="ECO:0000256" key="1">
    <source>
        <dbReference type="ARBA" id="ARBA00010838"/>
    </source>
</evidence>
<gene>
    <name evidence="6" type="ORF">RV00_GL002733</name>
</gene>
<dbReference type="Gene3D" id="3.20.20.80">
    <property type="entry name" value="Glycosidases"/>
    <property type="match status" value="1"/>
</dbReference>
<feature type="active site" description="Nucleophile" evidence="4">
    <location>
        <position position="368"/>
    </location>
</feature>
<dbReference type="AlphaFoldDB" id="A0A1L8SUA3"/>
<dbReference type="Pfam" id="PF00232">
    <property type="entry name" value="Glyco_hydro_1"/>
    <property type="match status" value="1"/>
</dbReference>
<dbReference type="Proteomes" id="UP000183700">
    <property type="component" value="Unassembled WGS sequence"/>
</dbReference>
<evidence type="ECO:0000256" key="4">
    <source>
        <dbReference type="PROSITE-ProRule" id="PRU10055"/>
    </source>
</evidence>
<accession>A0A1L8SUA3</accession>
<organism evidence="6 7">
    <name type="scientific">Enterococcus devriesei</name>
    <dbReference type="NCBI Taxonomy" id="319970"/>
    <lineage>
        <taxon>Bacteria</taxon>
        <taxon>Bacillati</taxon>
        <taxon>Bacillota</taxon>
        <taxon>Bacilli</taxon>
        <taxon>Lactobacillales</taxon>
        <taxon>Enterococcaceae</taxon>
        <taxon>Enterococcus</taxon>
    </lineage>
</organism>
<proteinExistence type="inferred from homology"/>
<dbReference type="GO" id="GO:0005829">
    <property type="term" value="C:cytosol"/>
    <property type="evidence" value="ECO:0007669"/>
    <property type="project" value="TreeGrafter"/>
</dbReference>
<dbReference type="EMBL" id="JXKM01000006">
    <property type="protein sequence ID" value="OJG35548.1"/>
    <property type="molecule type" value="Genomic_DNA"/>
</dbReference>
<dbReference type="InterPro" id="IPR017853">
    <property type="entry name" value="GH"/>
</dbReference>
<dbReference type="PROSITE" id="PS00572">
    <property type="entry name" value="GLYCOSYL_HYDROL_F1_1"/>
    <property type="match status" value="1"/>
</dbReference>
<dbReference type="SUPFAM" id="SSF51445">
    <property type="entry name" value="(Trans)glycosidases"/>
    <property type="match status" value="1"/>
</dbReference>
<keyword evidence="7" id="KW-1185">Reference proteome</keyword>
<dbReference type="FunFam" id="3.20.20.80:FF:000004">
    <property type="entry name" value="Beta-glucosidase 6-phospho-beta-glucosidase"/>
    <property type="match status" value="1"/>
</dbReference>
<evidence type="ECO:0000313" key="6">
    <source>
        <dbReference type="EMBL" id="OJG35548.1"/>
    </source>
</evidence>
<keyword evidence="3" id="KW-0326">Glycosidase</keyword>
<dbReference type="STRING" id="319970.RV00_GL002733"/>
<dbReference type="PRINTS" id="PR00131">
    <property type="entry name" value="GLHYDRLASE1"/>
</dbReference>
<dbReference type="PANTHER" id="PTHR10353:SF139">
    <property type="entry name" value="6-PHOSPHO-BETA-GLUCOSIDASE GMUD"/>
    <property type="match status" value="1"/>
</dbReference>
<dbReference type="GO" id="GO:0016052">
    <property type="term" value="P:carbohydrate catabolic process"/>
    <property type="evidence" value="ECO:0007669"/>
    <property type="project" value="TreeGrafter"/>
</dbReference>
<dbReference type="PANTHER" id="PTHR10353">
    <property type="entry name" value="GLYCOSYL HYDROLASE"/>
    <property type="match status" value="1"/>
</dbReference>
<evidence type="ECO:0000256" key="2">
    <source>
        <dbReference type="ARBA" id="ARBA00022801"/>
    </source>
</evidence>
<comment type="caution">
    <text evidence="6">The sequence shown here is derived from an EMBL/GenBank/DDBJ whole genome shotgun (WGS) entry which is preliminary data.</text>
</comment>